<evidence type="ECO:0000313" key="3">
    <source>
        <dbReference type="EMBL" id="QJW84127.1"/>
    </source>
</evidence>
<feature type="transmembrane region" description="Helical" evidence="1">
    <location>
        <begin position="247"/>
        <end position="266"/>
    </location>
</feature>
<protein>
    <submittedName>
        <fullName evidence="3">DMT family transporter</fullName>
    </submittedName>
</protein>
<name>A0ABX6P329_9BURK</name>
<reference evidence="3 4" key="1">
    <citation type="submission" date="2020-05" db="EMBL/GenBank/DDBJ databases">
        <title>Ramlibacter rhizophilus sp. nov., isolated from rhizosphere soil of national flower Mugunghwa from South Korea.</title>
        <authorList>
            <person name="Zheng-Fei Y."/>
            <person name="Huan T."/>
        </authorList>
    </citation>
    <scope>NUCLEOTIDE SEQUENCE [LARGE SCALE GENOMIC DNA]</scope>
    <source>
        <strain evidence="3 4">H242</strain>
    </source>
</reference>
<feature type="transmembrane region" description="Helical" evidence="1">
    <location>
        <begin position="214"/>
        <end position="235"/>
    </location>
</feature>
<organism evidence="3 4">
    <name type="scientific">Ramlibacter terrae</name>
    <dbReference type="NCBI Taxonomy" id="2732511"/>
    <lineage>
        <taxon>Bacteria</taxon>
        <taxon>Pseudomonadati</taxon>
        <taxon>Pseudomonadota</taxon>
        <taxon>Betaproteobacteria</taxon>
        <taxon>Burkholderiales</taxon>
        <taxon>Comamonadaceae</taxon>
        <taxon>Ramlibacter</taxon>
    </lineage>
</organism>
<feature type="transmembrane region" description="Helical" evidence="1">
    <location>
        <begin position="272"/>
        <end position="290"/>
    </location>
</feature>
<evidence type="ECO:0000256" key="1">
    <source>
        <dbReference type="SAM" id="Phobius"/>
    </source>
</evidence>
<dbReference type="Pfam" id="PF00892">
    <property type="entry name" value="EamA"/>
    <property type="match status" value="1"/>
</dbReference>
<feature type="transmembrane region" description="Helical" evidence="1">
    <location>
        <begin position="146"/>
        <end position="170"/>
    </location>
</feature>
<keyword evidence="1" id="KW-0812">Transmembrane</keyword>
<gene>
    <name evidence="3" type="ORF">HK414_10215</name>
</gene>
<sequence>MLRGVLAGLLAGALWGLVFVAPRMVPGFSGVDLAAGRFLAYGLVALLVVGLGRGRRPDARQALAAIGLSVLGFTGYYLLLVFAIRDAGTEVPTLVIGTIPLWVMLLGKPGHLRWRALAPALLLTAGGLALMMAVPDAGEGGVRPDYWRGVLLATCSLACWTAFALLNAAWLKRHPEVNATDWANWLGLATGAGALLLWAVAGSGIGALRAQPQAGLFLVLCVATGFGSAWLATILWNVASQRLPASLCGQLIVSETLFALAYSFAWDRSWPSAAQLAAVAMFTLGILAAIKAHR</sequence>
<dbReference type="Proteomes" id="UP000500826">
    <property type="component" value="Chromosome"/>
</dbReference>
<accession>A0ABX6P329</accession>
<evidence type="ECO:0000313" key="4">
    <source>
        <dbReference type="Proteomes" id="UP000500826"/>
    </source>
</evidence>
<proteinExistence type="predicted"/>
<evidence type="ECO:0000259" key="2">
    <source>
        <dbReference type="Pfam" id="PF00892"/>
    </source>
</evidence>
<feature type="transmembrane region" description="Helical" evidence="1">
    <location>
        <begin position="91"/>
        <end position="107"/>
    </location>
</feature>
<feature type="transmembrane region" description="Helical" evidence="1">
    <location>
        <begin position="30"/>
        <end position="51"/>
    </location>
</feature>
<keyword evidence="1" id="KW-1133">Transmembrane helix</keyword>
<keyword evidence="1" id="KW-0472">Membrane</keyword>
<feature type="transmembrane region" description="Helical" evidence="1">
    <location>
        <begin position="114"/>
        <end position="134"/>
    </location>
</feature>
<feature type="transmembrane region" description="Helical" evidence="1">
    <location>
        <begin position="63"/>
        <end position="85"/>
    </location>
</feature>
<keyword evidence="4" id="KW-1185">Reference proteome</keyword>
<dbReference type="InterPro" id="IPR000620">
    <property type="entry name" value="EamA_dom"/>
</dbReference>
<feature type="transmembrane region" description="Helical" evidence="1">
    <location>
        <begin position="182"/>
        <end position="208"/>
    </location>
</feature>
<dbReference type="EMBL" id="CP053418">
    <property type="protein sequence ID" value="QJW84127.1"/>
    <property type="molecule type" value="Genomic_DNA"/>
</dbReference>
<feature type="domain" description="EamA" evidence="2">
    <location>
        <begin position="3"/>
        <end position="107"/>
    </location>
</feature>